<name>A0AAV9B5R9_ACOGR</name>
<dbReference type="EMBL" id="JAUJYN010000005">
    <property type="protein sequence ID" value="KAK1271811.1"/>
    <property type="molecule type" value="Genomic_DNA"/>
</dbReference>
<evidence type="ECO:0000313" key="1">
    <source>
        <dbReference type="EMBL" id="KAK1271811.1"/>
    </source>
</evidence>
<comment type="caution">
    <text evidence="1">The sequence shown here is derived from an EMBL/GenBank/DDBJ whole genome shotgun (WGS) entry which is preliminary data.</text>
</comment>
<sequence>MGVSDPTRDDEAADQDPSRRRFEKLLVEMVVEEGRVKELEELLFYWEELKSPLFLDLLCSFYGELCRDLFSGDDVN</sequence>
<dbReference type="GO" id="GO:0045892">
    <property type="term" value="P:negative regulation of DNA-templated transcription"/>
    <property type="evidence" value="ECO:0007669"/>
    <property type="project" value="InterPro"/>
</dbReference>
<dbReference type="InterPro" id="IPR044686">
    <property type="entry name" value="OFP17"/>
</dbReference>
<keyword evidence="2" id="KW-1185">Reference proteome</keyword>
<reference evidence="1" key="1">
    <citation type="journal article" date="2023" name="Nat. Commun.">
        <title>Diploid and tetraploid genomes of Acorus and the evolution of monocots.</title>
        <authorList>
            <person name="Ma L."/>
            <person name="Liu K.W."/>
            <person name="Li Z."/>
            <person name="Hsiao Y.Y."/>
            <person name="Qi Y."/>
            <person name="Fu T."/>
            <person name="Tang G.D."/>
            <person name="Zhang D."/>
            <person name="Sun W.H."/>
            <person name="Liu D.K."/>
            <person name="Li Y."/>
            <person name="Chen G.Z."/>
            <person name="Liu X.D."/>
            <person name="Liao X.Y."/>
            <person name="Jiang Y.T."/>
            <person name="Yu X."/>
            <person name="Hao Y."/>
            <person name="Huang J."/>
            <person name="Zhao X.W."/>
            <person name="Ke S."/>
            <person name="Chen Y.Y."/>
            <person name="Wu W.L."/>
            <person name="Hsu J.L."/>
            <person name="Lin Y.F."/>
            <person name="Huang M.D."/>
            <person name="Li C.Y."/>
            <person name="Huang L."/>
            <person name="Wang Z.W."/>
            <person name="Zhao X."/>
            <person name="Zhong W.Y."/>
            <person name="Peng D.H."/>
            <person name="Ahmad S."/>
            <person name="Lan S."/>
            <person name="Zhang J.S."/>
            <person name="Tsai W.C."/>
            <person name="Van de Peer Y."/>
            <person name="Liu Z.J."/>
        </authorList>
    </citation>
    <scope>NUCLEOTIDE SEQUENCE</scope>
    <source>
        <strain evidence="1">SCP</strain>
    </source>
</reference>
<dbReference type="Proteomes" id="UP001179952">
    <property type="component" value="Unassembled WGS sequence"/>
</dbReference>
<organism evidence="1 2">
    <name type="scientific">Acorus gramineus</name>
    <name type="common">Dwarf sweet flag</name>
    <dbReference type="NCBI Taxonomy" id="55184"/>
    <lineage>
        <taxon>Eukaryota</taxon>
        <taxon>Viridiplantae</taxon>
        <taxon>Streptophyta</taxon>
        <taxon>Embryophyta</taxon>
        <taxon>Tracheophyta</taxon>
        <taxon>Spermatophyta</taxon>
        <taxon>Magnoliopsida</taxon>
        <taxon>Liliopsida</taxon>
        <taxon>Acoraceae</taxon>
        <taxon>Acorus</taxon>
    </lineage>
</organism>
<proteinExistence type="predicted"/>
<accession>A0AAV9B5R9</accession>
<evidence type="ECO:0008006" key="3">
    <source>
        <dbReference type="Google" id="ProtNLM"/>
    </source>
</evidence>
<dbReference type="PANTHER" id="PTHR34042:SF1">
    <property type="entry name" value="TRANSCRIPTION REPRESSOR OFP17"/>
    <property type="match status" value="1"/>
</dbReference>
<dbReference type="PANTHER" id="PTHR34042">
    <property type="entry name" value="TRANSCRIPTION REPRESSOR OFP17"/>
    <property type="match status" value="1"/>
</dbReference>
<protein>
    <recommendedName>
        <fullName evidence="3">OVATE domain-containing protein</fullName>
    </recommendedName>
</protein>
<reference evidence="1" key="2">
    <citation type="submission" date="2023-06" db="EMBL/GenBank/DDBJ databases">
        <authorList>
            <person name="Ma L."/>
            <person name="Liu K.-W."/>
            <person name="Li Z."/>
            <person name="Hsiao Y.-Y."/>
            <person name="Qi Y."/>
            <person name="Fu T."/>
            <person name="Tang G."/>
            <person name="Zhang D."/>
            <person name="Sun W.-H."/>
            <person name="Liu D.-K."/>
            <person name="Li Y."/>
            <person name="Chen G.-Z."/>
            <person name="Liu X.-D."/>
            <person name="Liao X.-Y."/>
            <person name="Jiang Y.-T."/>
            <person name="Yu X."/>
            <person name="Hao Y."/>
            <person name="Huang J."/>
            <person name="Zhao X.-W."/>
            <person name="Ke S."/>
            <person name="Chen Y.-Y."/>
            <person name="Wu W.-L."/>
            <person name="Hsu J.-L."/>
            <person name="Lin Y.-F."/>
            <person name="Huang M.-D."/>
            <person name="Li C.-Y."/>
            <person name="Huang L."/>
            <person name="Wang Z.-W."/>
            <person name="Zhao X."/>
            <person name="Zhong W.-Y."/>
            <person name="Peng D.-H."/>
            <person name="Ahmad S."/>
            <person name="Lan S."/>
            <person name="Zhang J.-S."/>
            <person name="Tsai W.-C."/>
            <person name="Van De Peer Y."/>
            <person name="Liu Z.-J."/>
        </authorList>
    </citation>
    <scope>NUCLEOTIDE SEQUENCE</scope>
    <source>
        <strain evidence="1">SCP</strain>
        <tissue evidence="1">Leaves</tissue>
    </source>
</reference>
<gene>
    <name evidence="1" type="ORF">QJS04_geneDACA005868</name>
</gene>
<evidence type="ECO:0000313" key="2">
    <source>
        <dbReference type="Proteomes" id="UP001179952"/>
    </source>
</evidence>
<dbReference type="AlphaFoldDB" id="A0AAV9B5R9"/>